<keyword evidence="3" id="KW-1185">Reference proteome</keyword>
<protein>
    <submittedName>
        <fullName evidence="2">PHP domain-containing protein</fullName>
    </submittedName>
</protein>
<gene>
    <name evidence="2" type="ORF">ACFORL_01180</name>
</gene>
<dbReference type="SUPFAM" id="SSF89550">
    <property type="entry name" value="PHP domain-like"/>
    <property type="match status" value="1"/>
</dbReference>
<organism evidence="2 3">
    <name type="scientific">Legionella dresdenensis</name>
    <dbReference type="NCBI Taxonomy" id="450200"/>
    <lineage>
        <taxon>Bacteria</taxon>
        <taxon>Pseudomonadati</taxon>
        <taxon>Pseudomonadota</taxon>
        <taxon>Gammaproteobacteria</taxon>
        <taxon>Legionellales</taxon>
        <taxon>Legionellaceae</taxon>
        <taxon>Legionella</taxon>
    </lineage>
</organism>
<accession>A0ABV8CC71</accession>
<feature type="domain" description="Polymerase/histidinol phosphatase N-terminal" evidence="1">
    <location>
        <begin position="2"/>
        <end position="68"/>
    </location>
</feature>
<dbReference type="PANTHER" id="PTHR42924">
    <property type="entry name" value="EXONUCLEASE"/>
    <property type="match status" value="1"/>
</dbReference>
<reference evidence="3" key="1">
    <citation type="journal article" date="2019" name="Int. J. Syst. Evol. Microbiol.">
        <title>The Global Catalogue of Microorganisms (GCM) 10K type strain sequencing project: providing services to taxonomists for standard genome sequencing and annotation.</title>
        <authorList>
            <consortium name="The Broad Institute Genomics Platform"/>
            <consortium name="The Broad Institute Genome Sequencing Center for Infectious Disease"/>
            <person name="Wu L."/>
            <person name="Ma J."/>
        </authorList>
    </citation>
    <scope>NUCLEOTIDE SEQUENCE [LARGE SCALE GENOMIC DNA]</scope>
    <source>
        <strain evidence="3">CCUG 59858</strain>
    </source>
</reference>
<comment type="caution">
    <text evidence="2">The sequence shown here is derived from an EMBL/GenBank/DDBJ whole genome shotgun (WGS) entry which is preliminary data.</text>
</comment>
<dbReference type="InterPro" id="IPR052018">
    <property type="entry name" value="PHP_domain"/>
</dbReference>
<dbReference type="SMART" id="SM00481">
    <property type="entry name" value="POLIIIAc"/>
    <property type="match status" value="1"/>
</dbReference>
<dbReference type="InterPro" id="IPR003141">
    <property type="entry name" value="Pol/His_phosphatase_N"/>
</dbReference>
<dbReference type="Proteomes" id="UP001595758">
    <property type="component" value="Unassembled WGS sequence"/>
</dbReference>
<dbReference type="PANTHER" id="PTHR42924:SF3">
    <property type="entry name" value="POLYMERASE_HISTIDINOL PHOSPHATASE N-TERMINAL DOMAIN-CONTAINING PROTEIN"/>
    <property type="match status" value="1"/>
</dbReference>
<dbReference type="CDD" id="cd07438">
    <property type="entry name" value="PHP_HisPPase_AMP"/>
    <property type="match status" value="1"/>
</dbReference>
<dbReference type="Gene3D" id="3.20.20.140">
    <property type="entry name" value="Metal-dependent hydrolases"/>
    <property type="match status" value="1"/>
</dbReference>
<evidence type="ECO:0000313" key="2">
    <source>
        <dbReference type="EMBL" id="MFC3907692.1"/>
    </source>
</evidence>
<evidence type="ECO:0000313" key="3">
    <source>
        <dbReference type="Proteomes" id="UP001595758"/>
    </source>
</evidence>
<dbReference type="EMBL" id="JBHSAB010000001">
    <property type="protein sequence ID" value="MFC3907692.1"/>
    <property type="molecule type" value="Genomic_DNA"/>
</dbReference>
<evidence type="ECO:0000259" key="1">
    <source>
        <dbReference type="SMART" id="SM00481"/>
    </source>
</evidence>
<name>A0ABV8CC71_9GAMM</name>
<proteinExistence type="predicted"/>
<dbReference type="InterPro" id="IPR016195">
    <property type="entry name" value="Pol/histidinol_Pase-like"/>
</dbReference>
<dbReference type="InterPro" id="IPR004013">
    <property type="entry name" value="PHP_dom"/>
</dbReference>
<dbReference type="Pfam" id="PF02811">
    <property type="entry name" value="PHP"/>
    <property type="match status" value="1"/>
</dbReference>
<dbReference type="RefSeq" id="WP_382340284.1">
    <property type="nucleotide sequence ID" value="NZ_JBHSAB010000001.1"/>
</dbReference>
<sequence>MIDLHCHSIYSDGALMPEELLAKASQSGLKMLALTDHDTVEGSKLLIAGASRYPGLRIVGGIELSVRWKKHDIHILGLNINTEEASISDLISQQVQSRKTRAMQIADCMALLGIDNAFDKACAIAGHDHIARPHFAQLLINEGKVKDMQTAFKRFLARGKPAYVPTQWISLADAVNGIAAAGGSAVIAHPLKYGLTRTRLTELIIEFKSYGGCGIEVVSGEMTEQQVVDMAGLCNRFDLSASTGSDFHNDNVSRISLGRQRKLPLNCKPVWEQWNT</sequence>
<dbReference type="Gene3D" id="1.10.150.650">
    <property type="match status" value="1"/>
</dbReference>